<organism evidence="1 2">
    <name type="scientific">Francisella philomiragia</name>
    <dbReference type="NCBI Taxonomy" id="28110"/>
    <lineage>
        <taxon>Bacteria</taxon>
        <taxon>Pseudomonadati</taxon>
        <taxon>Pseudomonadota</taxon>
        <taxon>Gammaproteobacteria</taxon>
        <taxon>Thiotrichales</taxon>
        <taxon>Francisellaceae</taxon>
        <taxon>Francisella</taxon>
    </lineage>
</organism>
<name>A0A0B6D866_9GAMM</name>
<dbReference type="EMBL" id="CP009440">
    <property type="protein sequence ID" value="AJI53843.1"/>
    <property type="molecule type" value="Genomic_DNA"/>
</dbReference>
<gene>
    <name evidence="1" type="ORF">LA55_843</name>
</gene>
<proteinExistence type="predicted"/>
<evidence type="ECO:0000313" key="1">
    <source>
        <dbReference type="EMBL" id="AJI53843.1"/>
    </source>
</evidence>
<dbReference type="KEGG" id="fpz:LA55_843"/>
<accession>A0A0B6D866</accession>
<protein>
    <submittedName>
        <fullName evidence="1">Uncharacterized protein</fullName>
    </submittedName>
</protein>
<reference evidence="1 2" key="1">
    <citation type="journal article" date="2015" name="Genome Announc.">
        <title>Genome sequencing of 18 francisella strains to aid in assay development and testing.</title>
        <authorList>
            <person name="Johnson S.L."/>
            <person name="Daligault H.E."/>
            <person name="Davenport K.W."/>
            <person name="Coyne S.R."/>
            <person name="Frey K.G."/>
            <person name="Koroleva G.I."/>
            <person name="Broomall S.M."/>
            <person name="Bishop-Lilly K.A."/>
            <person name="Bruce D.C."/>
            <person name="Chertkov O."/>
            <person name="Freitas T."/>
            <person name="Jaissle J."/>
            <person name="Ladner J.T."/>
            <person name="Rosenzweig C.N."/>
            <person name="Gibbons H.S."/>
            <person name="Palacios G.F."/>
            <person name="Redden C.L."/>
            <person name="Xu Y."/>
            <person name="Minogue T.D."/>
            <person name="Chain P.S."/>
        </authorList>
    </citation>
    <scope>NUCLEOTIDE SEQUENCE [LARGE SCALE GENOMIC DNA]</scope>
    <source>
        <strain evidence="1 2">GA01-2794</strain>
    </source>
</reference>
<sequence length="101" mass="12079">MLKSLQSDYENVLEKLDKHLYKYNFYLPKNKEDNTNLLKDLEIFKQSCELFKEKISGHSKLLLQSEVKQQSNFCIMITEFKKYISSLKDKHIKEDVDKLSK</sequence>
<evidence type="ECO:0000313" key="2">
    <source>
        <dbReference type="Proteomes" id="UP000031830"/>
    </source>
</evidence>
<dbReference type="Proteomes" id="UP000031830">
    <property type="component" value="Chromosome"/>
</dbReference>
<dbReference type="AlphaFoldDB" id="A0A0B6D866"/>